<dbReference type="Proteomes" id="UP000182658">
    <property type="component" value="Unassembled WGS sequence"/>
</dbReference>
<dbReference type="EMBL" id="KV875099">
    <property type="protein sequence ID" value="OIW27916.1"/>
    <property type="molecule type" value="Genomic_DNA"/>
</dbReference>
<sequence>MSSEAVAVLHKKWSALSAARRNEILSALPVHVMTNYGQAIEDLVVDKLKERRTMRIAERMRPFVEFVDILGSVASALDSTVPGASAIFRVVKSIFLASKALTEIQEFLVELIVDRVSGNLHLISEYRHLFPSSLELLSAALEIYSVVLDIGSRAAKFFYDDKGEKRNGFRLFAATSWSSCKGDLQALCRKFDVRIDNFGRAALLALSQATSSGLQTIAFGHSQQETHLRHIAAGLSENTRRLLEDKTQRSSELTAAQGADRYIFYSLKPLL</sequence>
<keyword evidence="2" id="KW-1185">Reference proteome</keyword>
<dbReference type="AlphaFoldDB" id="A0A1J7JF86"/>
<proteinExistence type="predicted"/>
<gene>
    <name evidence="1" type="ORF">CONLIGDRAFT_634237</name>
</gene>
<name>A0A1J7JF86_9PEZI</name>
<dbReference type="OrthoDB" id="10450637at2759"/>
<evidence type="ECO:0000313" key="2">
    <source>
        <dbReference type="Proteomes" id="UP000182658"/>
    </source>
</evidence>
<reference evidence="1 2" key="1">
    <citation type="submission" date="2016-10" db="EMBL/GenBank/DDBJ databases">
        <title>Draft genome sequence of Coniochaeta ligniaria NRRL30616, a lignocellulolytic fungus for bioabatement of inhibitors in plant biomass hydrolysates.</title>
        <authorList>
            <consortium name="DOE Joint Genome Institute"/>
            <person name="Jimenez D.J."/>
            <person name="Hector R.E."/>
            <person name="Riley R."/>
            <person name="Sun H."/>
            <person name="Grigoriev I.V."/>
            <person name="Van Elsas J.D."/>
            <person name="Nichols N.N."/>
        </authorList>
    </citation>
    <scope>NUCLEOTIDE SEQUENCE [LARGE SCALE GENOMIC DNA]</scope>
    <source>
        <strain evidence="1 2">NRRL 30616</strain>
    </source>
</reference>
<feature type="non-terminal residue" evidence="1">
    <location>
        <position position="271"/>
    </location>
</feature>
<accession>A0A1J7JF86</accession>
<evidence type="ECO:0000313" key="1">
    <source>
        <dbReference type="EMBL" id="OIW27916.1"/>
    </source>
</evidence>
<evidence type="ECO:0008006" key="3">
    <source>
        <dbReference type="Google" id="ProtNLM"/>
    </source>
</evidence>
<organism evidence="1 2">
    <name type="scientific">Coniochaeta ligniaria NRRL 30616</name>
    <dbReference type="NCBI Taxonomy" id="1408157"/>
    <lineage>
        <taxon>Eukaryota</taxon>
        <taxon>Fungi</taxon>
        <taxon>Dikarya</taxon>
        <taxon>Ascomycota</taxon>
        <taxon>Pezizomycotina</taxon>
        <taxon>Sordariomycetes</taxon>
        <taxon>Sordariomycetidae</taxon>
        <taxon>Coniochaetales</taxon>
        <taxon>Coniochaetaceae</taxon>
        <taxon>Coniochaeta</taxon>
    </lineage>
</organism>
<protein>
    <recommendedName>
        <fullName evidence="3">Fungal STAND N-terminal Goodbye domain-containing protein</fullName>
    </recommendedName>
</protein>
<dbReference type="InParanoid" id="A0A1J7JF86"/>